<organism evidence="2 3">
    <name type="scientific">Stylosanthes scabra</name>
    <dbReference type="NCBI Taxonomy" id="79078"/>
    <lineage>
        <taxon>Eukaryota</taxon>
        <taxon>Viridiplantae</taxon>
        <taxon>Streptophyta</taxon>
        <taxon>Embryophyta</taxon>
        <taxon>Tracheophyta</taxon>
        <taxon>Spermatophyta</taxon>
        <taxon>Magnoliopsida</taxon>
        <taxon>eudicotyledons</taxon>
        <taxon>Gunneridae</taxon>
        <taxon>Pentapetalae</taxon>
        <taxon>rosids</taxon>
        <taxon>fabids</taxon>
        <taxon>Fabales</taxon>
        <taxon>Fabaceae</taxon>
        <taxon>Papilionoideae</taxon>
        <taxon>50 kb inversion clade</taxon>
        <taxon>dalbergioids sensu lato</taxon>
        <taxon>Dalbergieae</taxon>
        <taxon>Pterocarpus clade</taxon>
        <taxon>Stylosanthes</taxon>
    </lineage>
</organism>
<gene>
    <name evidence="2" type="ORF">PIB30_027325</name>
</gene>
<feature type="region of interest" description="Disordered" evidence="1">
    <location>
        <begin position="189"/>
        <end position="218"/>
    </location>
</feature>
<sequence>MQWQEGDLDYDSEPERRLLRRRREARRRERQAALEQQLNMAAEHHDDNLNLENNQNRVTLGQYINPTTDSCGSTIRRPAIQVNNFELKPSLIQIATFWRKVIAHDDRSEEPKSFSIARILIDSYQWKRIHEWVSIKVDDRVFEVFVNEFGSEVYSVQSHPHREEGDSAASMEEGISVSAAVDSLVTTQQTSVGERVVGPEGNCSGSNHESGSASSSSCPYPPGFGPYPATSNVFQVARANSPNLVWETTIMEGESVLVASKDKCALPFNTVGEDAPSLEEEISSAETLYGINDQVLQRCGKDAECGVKLECANSKEMGFGGDCSVNQETEEESDKFLYLINVDAIRIDEDGCKENLEKNVDGEAIVNENNSLDGDFEKNTIGGDTISEESCTVKGVIEVAEYKQVWDRGGIFFDKEDEVIAKMLDREAEGKKRFDRRQRKKCQEKTLPCVQRRTLATRKLRLGAKAKLK</sequence>
<evidence type="ECO:0000313" key="3">
    <source>
        <dbReference type="Proteomes" id="UP001341840"/>
    </source>
</evidence>
<accession>A0ABU6QA39</accession>
<comment type="caution">
    <text evidence="2">The sequence shown here is derived from an EMBL/GenBank/DDBJ whole genome shotgun (WGS) entry which is preliminary data.</text>
</comment>
<name>A0ABU6QA39_9FABA</name>
<reference evidence="2 3" key="1">
    <citation type="journal article" date="2023" name="Plants (Basel)">
        <title>Bridging the Gap: Combining Genomics and Transcriptomics Approaches to Understand Stylosanthes scabra, an Orphan Legume from the Brazilian Caatinga.</title>
        <authorList>
            <person name="Ferreira-Neto J.R.C."/>
            <person name="da Silva M.D."/>
            <person name="Binneck E."/>
            <person name="de Melo N.F."/>
            <person name="da Silva R.H."/>
            <person name="de Melo A.L.T.M."/>
            <person name="Pandolfi V."/>
            <person name="Bustamante F.O."/>
            <person name="Brasileiro-Vidal A.C."/>
            <person name="Benko-Iseppon A.M."/>
        </authorList>
    </citation>
    <scope>NUCLEOTIDE SEQUENCE [LARGE SCALE GENOMIC DNA]</scope>
    <source>
        <tissue evidence="2">Leaves</tissue>
    </source>
</reference>
<dbReference type="Proteomes" id="UP001341840">
    <property type="component" value="Unassembled WGS sequence"/>
</dbReference>
<protein>
    <submittedName>
        <fullName evidence="2">Uncharacterized protein</fullName>
    </submittedName>
</protein>
<proteinExistence type="predicted"/>
<feature type="compositionally biased region" description="Low complexity" evidence="1">
    <location>
        <begin position="204"/>
        <end position="218"/>
    </location>
</feature>
<evidence type="ECO:0000256" key="1">
    <source>
        <dbReference type="SAM" id="MobiDB-lite"/>
    </source>
</evidence>
<keyword evidence="3" id="KW-1185">Reference proteome</keyword>
<evidence type="ECO:0000313" key="2">
    <source>
        <dbReference type="EMBL" id="MED6108775.1"/>
    </source>
</evidence>
<dbReference type="EMBL" id="JASCZI010000105">
    <property type="protein sequence ID" value="MED6108775.1"/>
    <property type="molecule type" value="Genomic_DNA"/>
</dbReference>